<gene>
    <name evidence="1" type="ORF">DBY38_12720</name>
</gene>
<comment type="caution">
    <text evidence="1">The sequence shown here is derived from an EMBL/GenBank/DDBJ whole genome shotgun (WGS) entry which is preliminary data.</text>
</comment>
<reference evidence="1 2" key="1">
    <citation type="submission" date="2018-03" db="EMBL/GenBank/DDBJ databases">
        <title>The uncultured portion of the human microbiome is neutrally assembled.</title>
        <authorList>
            <person name="Jeraldo P."/>
            <person name="Boardman L."/>
            <person name="White B.A."/>
            <person name="Nelson H."/>
            <person name="Goldenfeld N."/>
            <person name="Chia N."/>
        </authorList>
    </citation>
    <scope>NUCLEOTIDE SEQUENCE [LARGE SCALE GENOMIC DNA]</scope>
    <source>
        <strain evidence="1">CIM:MAG 903</strain>
    </source>
</reference>
<protein>
    <submittedName>
        <fullName evidence="1">Uncharacterized protein</fullName>
    </submittedName>
</protein>
<organism evidence="1 2">
    <name type="scientific">Clostridium cadaveris</name>
    <dbReference type="NCBI Taxonomy" id="1529"/>
    <lineage>
        <taxon>Bacteria</taxon>
        <taxon>Bacillati</taxon>
        <taxon>Bacillota</taxon>
        <taxon>Clostridia</taxon>
        <taxon>Eubacteriales</taxon>
        <taxon>Clostridiaceae</taxon>
        <taxon>Clostridium</taxon>
    </lineage>
</organism>
<dbReference type="Proteomes" id="UP000246114">
    <property type="component" value="Unassembled WGS sequence"/>
</dbReference>
<dbReference type="EMBL" id="QAMZ01000053">
    <property type="protein sequence ID" value="PWL51802.1"/>
    <property type="molecule type" value="Genomic_DNA"/>
</dbReference>
<proteinExistence type="predicted"/>
<name>A0A316LZS4_9CLOT</name>
<accession>A0A316LZS4</accession>
<sequence length="70" mass="8507">MDKEEFQKKDKNLDKLLKTIDKKEDEFWENYLDEDAMPNDLLDEAKHIIILQKHVIRNLLVKIKILEEKI</sequence>
<evidence type="ECO:0000313" key="1">
    <source>
        <dbReference type="EMBL" id="PWL51802.1"/>
    </source>
</evidence>
<evidence type="ECO:0000313" key="2">
    <source>
        <dbReference type="Proteomes" id="UP000246114"/>
    </source>
</evidence>
<dbReference type="AlphaFoldDB" id="A0A316LZS4"/>